<dbReference type="EMBL" id="CAFAAY010000008">
    <property type="protein sequence ID" value="CAB4808549.1"/>
    <property type="molecule type" value="Genomic_DNA"/>
</dbReference>
<dbReference type="PANTHER" id="PTHR22777">
    <property type="entry name" value="HEMOLYSIN-RELATED"/>
    <property type="match status" value="1"/>
</dbReference>
<evidence type="ECO:0000256" key="9">
    <source>
        <dbReference type="SAM" id="Phobius"/>
    </source>
</evidence>
<keyword evidence="6 9" id="KW-1133">Transmembrane helix</keyword>
<dbReference type="SMART" id="SM01091">
    <property type="entry name" value="CorC_HlyC"/>
    <property type="match status" value="1"/>
</dbReference>
<dbReference type="EMBL" id="CAFBLY010000048">
    <property type="protein sequence ID" value="CAB4883779.1"/>
    <property type="molecule type" value="Genomic_DNA"/>
</dbReference>
<dbReference type="Pfam" id="PF00571">
    <property type="entry name" value="CBS"/>
    <property type="match status" value="2"/>
</dbReference>
<dbReference type="Pfam" id="PF01595">
    <property type="entry name" value="CNNM"/>
    <property type="match status" value="1"/>
</dbReference>
<dbReference type="GO" id="GO:0050660">
    <property type="term" value="F:flavin adenine dinucleotide binding"/>
    <property type="evidence" value="ECO:0007669"/>
    <property type="project" value="InterPro"/>
</dbReference>
<dbReference type="Pfam" id="PF03471">
    <property type="entry name" value="CorC_HlyC"/>
    <property type="match status" value="1"/>
</dbReference>
<feature type="transmembrane region" description="Helical" evidence="9">
    <location>
        <begin position="86"/>
        <end position="106"/>
    </location>
</feature>
<organism evidence="14">
    <name type="scientific">freshwater metagenome</name>
    <dbReference type="NCBI Taxonomy" id="449393"/>
    <lineage>
        <taxon>unclassified sequences</taxon>
        <taxon>metagenomes</taxon>
        <taxon>ecological metagenomes</taxon>
    </lineage>
</organism>
<dbReference type="InterPro" id="IPR044751">
    <property type="entry name" value="Ion_transp-like_CBS"/>
</dbReference>
<sequence>MSLYAIVGIVLLLGFAGFLAATESALTSISRVLIEELESKRGGELLRKFSKQPARYLNVILLVRKTCELTATVLLASIFLRNYPSAQAMALTVLIMVIISYVVLGVGPRTLGKQHPHTWARAGIGVAFFLAFILGPVTKLLIAIGNAITPGVGFRTGPFTNEAELRDLVDQAHERGLVESDEHEMIHSVFELGDTLVRELMVPRTDMVWIEKDKSLRQALSLALRSGFSRIPVVGESIDQIIGIAYVKDLAKRTLDHHEAEQSERVEQLMRPATFVPESKIAADLLKEMQRDQIHLAIVVDEYGGTAGIITIEDILEEIVGEIADEFDDGVEAFTWISDGKARAKATLHIEDLADELGIEISEEDFEDVDTIGGLMAQKLGRVPIAGSTITVGQFLITSERPIGRRRRISSVLIEKIESAGDDNL</sequence>
<accession>A0A6J7EUK4</accession>
<dbReference type="InterPro" id="IPR000644">
    <property type="entry name" value="CBS_dom"/>
</dbReference>
<gene>
    <name evidence="12" type="ORF">UFOPK2842_00583</name>
    <name evidence="13" type="ORF">UFOPK3124_00219</name>
    <name evidence="14" type="ORF">UFOPK3480_00675</name>
</gene>
<keyword evidence="3" id="KW-1003">Cell membrane</keyword>
<comment type="subcellular location">
    <subcellularLocation>
        <location evidence="1">Cell membrane</location>
        <topology evidence="1">Multi-pass membrane protein</topology>
    </subcellularLocation>
</comment>
<dbReference type="InterPro" id="IPR046342">
    <property type="entry name" value="CBS_dom_sf"/>
</dbReference>
<dbReference type="FunFam" id="3.10.580.10:FF:000002">
    <property type="entry name" value="Magnesium/cobalt efflux protein CorC"/>
    <property type="match status" value="1"/>
</dbReference>
<evidence type="ECO:0000256" key="2">
    <source>
        <dbReference type="ARBA" id="ARBA00006337"/>
    </source>
</evidence>
<keyword evidence="8 9" id="KW-0472">Membrane</keyword>
<evidence type="ECO:0000313" key="14">
    <source>
        <dbReference type="EMBL" id="CAB4883779.1"/>
    </source>
</evidence>
<evidence type="ECO:0000256" key="4">
    <source>
        <dbReference type="ARBA" id="ARBA00022692"/>
    </source>
</evidence>
<dbReference type="EMBL" id="CAEZZI010000043">
    <property type="protein sequence ID" value="CAB4754720.1"/>
    <property type="molecule type" value="Genomic_DNA"/>
</dbReference>
<dbReference type="Gene3D" id="3.10.580.10">
    <property type="entry name" value="CBS-domain"/>
    <property type="match status" value="1"/>
</dbReference>
<feature type="domain" description="CBS" evidence="10">
    <location>
        <begin position="269"/>
        <end position="326"/>
    </location>
</feature>
<keyword evidence="4 9" id="KW-0812">Transmembrane</keyword>
<evidence type="ECO:0000313" key="12">
    <source>
        <dbReference type="EMBL" id="CAB4754720.1"/>
    </source>
</evidence>
<evidence type="ECO:0000256" key="6">
    <source>
        <dbReference type="ARBA" id="ARBA00022989"/>
    </source>
</evidence>
<evidence type="ECO:0000259" key="11">
    <source>
        <dbReference type="PROSITE" id="PS51846"/>
    </source>
</evidence>
<dbReference type="Gene3D" id="3.30.465.10">
    <property type="match status" value="1"/>
</dbReference>
<dbReference type="GO" id="GO:0005886">
    <property type="term" value="C:plasma membrane"/>
    <property type="evidence" value="ECO:0007669"/>
    <property type="project" value="UniProtKB-SubCell"/>
</dbReference>
<evidence type="ECO:0000256" key="3">
    <source>
        <dbReference type="ARBA" id="ARBA00022475"/>
    </source>
</evidence>
<reference evidence="14" key="1">
    <citation type="submission" date="2020-05" db="EMBL/GenBank/DDBJ databases">
        <authorList>
            <person name="Chiriac C."/>
            <person name="Salcher M."/>
            <person name="Ghai R."/>
            <person name="Kavagutti S V."/>
        </authorList>
    </citation>
    <scope>NUCLEOTIDE SEQUENCE</scope>
</reference>
<evidence type="ECO:0000256" key="7">
    <source>
        <dbReference type="ARBA" id="ARBA00023122"/>
    </source>
</evidence>
<comment type="similarity">
    <text evidence="2">Belongs to the UPF0053 family.</text>
</comment>
<dbReference type="InterPro" id="IPR002550">
    <property type="entry name" value="CNNM"/>
</dbReference>
<dbReference type="PANTHER" id="PTHR22777:SF32">
    <property type="entry name" value="UPF0053 INNER MEMBRANE PROTEIN YFJD"/>
    <property type="match status" value="1"/>
</dbReference>
<evidence type="ECO:0000313" key="13">
    <source>
        <dbReference type="EMBL" id="CAB4808549.1"/>
    </source>
</evidence>
<dbReference type="CDD" id="cd04590">
    <property type="entry name" value="CBS_pair_CorC_HlyC_assoc"/>
    <property type="match status" value="1"/>
</dbReference>
<dbReference type="AlphaFoldDB" id="A0A6J7EUK4"/>
<keyword evidence="5" id="KW-0677">Repeat</keyword>
<keyword evidence="7" id="KW-0129">CBS domain</keyword>
<dbReference type="PROSITE" id="PS51371">
    <property type="entry name" value="CBS"/>
    <property type="match status" value="2"/>
</dbReference>
<feature type="transmembrane region" description="Helical" evidence="9">
    <location>
        <begin position="55"/>
        <end position="80"/>
    </location>
</feature>
<evidence type="ECO:0000256" key="1">
    <source>
        <dbReference type="ARBA" id="ARBA00004651"/>
    </source>
</evidence>
<dbReference type="SMART" id="SM00116">
    <property type="entry name" value="CBS"/>
    <property type="match status" value="2"/>
</dbReference>
<dbReference type="PROSITE" id="PS51846">
    <property type="entry name" value="CNNM"/>
    <property type="match status" value="1"/>
</dbReference>
<feature type="domain" description="CNNM transmembrane" evidence="11">
    <location>
        <begin position="1"/>
        <end position="182"/>
    </location>
</feature>
<name>A0A6J7EUK4_9ZZZZ</name>
<evidence type="ECO:0000256" key="5">
    <source>
        <dbReference type="ARBA" id="ARBA00022737"/>
    </source>
</evidence>
<dbReference type="InterPro" id="IPR005170">
    <property type="entry name" value="Transptr-assoc_dom"/>
</dbReference>
<dbReference type="SUPFAM" id="SSF56176">
    <property type="entry name" value="FAD-binding/transporter-associated domain-like"/>
    <property type="match status" value="1"/>
</dbReference>
<feature type="transmembrane region" description="Helical" evidence="9">
    <location>
        <begin position="118"/>
        <end position="137"/>
    </location>
</feature>
<evidence type="ECO:0000259" key="10">
    <source>
        <dbReference type="PROSITE" id="PS51371"/>
    </source>
</evidence>
<evidence type="ECO:0000256" key="8">
    <source>
        <dbReference type="ARBA" id="ARBA00023136"/>
    </source>
</evidence>
<dbReference type="SUPFAM" id="SSF54631">
    <property type="entry name" value="CBS-domain pair"/>
    <property type="match status" value="1"/>
</dbReference>
<feature type="domain" description="CBS" evidence="10">
    <location>
        <begin position="201"/>
        <end position="261"/>
    </location>
</feature>
<dbReference type="InterPro" id="IPR036318">
    <property type="entry name" value="FAD-bd_PCMH-like_sf"/>
</dbReference>
<feature type="transmembrane region" description="Helical" evidence="9">
    <location>
        <begin position="6"/>
        <end position="34"/>
    </location>
</feature>
<dbReference type="InterPro" id="IPR016169">
    <property type="entry name" value="FAD-bd_PCMH_sub2"/>
</dbReference>
<proteinExistence type="inferred from homology"/>
<protein>
    <submittedName>
        <fullName evidence="14">Unannotated protein</fullName>
    </submittedName>
</protein>